<keyword evidence="9 10" id="KW-0807">Transducer</keyword>
<dbReference type="Proteomes" id="UP000694872">
    <property type="component" value="Unplaced"/>
</dbReference>
<dbReference type="RefSeq" id="XP_013180621.1">
    <property type="nucleotide sequence ID" value="XM_013325167.1"/>
</dbReference>
<sequence>MRARAIIFTFIVAYNSIIIIWYLLYLYKCIITSDKFNLARNITVGVPISLFFFKYFYISNKNDSFCELLEKITEDLIQGNDMEEDYQKIYERHIKLGKLGQNCWVIIPVVLSSQFPMFAGACMIYENLKSDMGNRYMVHEMELKYIEDKQYETPYFEILFAIILMQCVILVPNFTGFDGSFCIATTHLQLKIKLMTHKLHRAFKDSKNKLQLEEKVKEVIRDHQEALRFYNILENMYGGWLLVVFLVTSIVISLNLYQNNISEVIDPKYTLFVISGVVHMYTPCYFASNLSKAGEDLSSDIYSTPWEEWADPVVTKLLIFMIAKSQQPLYLTGKGMVYFNMQLFISRPRGPSIAKVSADPGPPLRRRWWGRHFQLPSPSRRPRSRDQ</sequence>
<keyword evidence="5 10" id="KW-0552">Olfaction</keyword>
<keyword evidence="4 10" id="KW-0812">Transmembrane</keyword>
<name>A0AAJ7EKC1_PAPXU</name>
<feature type="transmembrane region" description="Helical" evidence="10">
    <location>
        <begin position="6"/>
        <end position="26"/>
    </location>
</feature>
<dbReference type="GO" id="GO:0007165">
    <property type="term" value="P:signal transduction"/>
    <property type="evidence" value="ECO:0007669"/>
    <property type="project" value="UniProtKB-KW"/>
</dbReference>
<dbReference type="GO" id="GO:0004984">
    <property type="term" value="F:olfactory receptor activity"/>
    <property type="evidence" value="ECO:0007669"/>
    <property type="project" value="InterPro"/>
</dbReference>
<dbReference type="Pfam" id="PF02949">
    <property type="entry name" value="7tm_6"/>
    <property type="match status" value="1"/>
</dbReference>
<evidence type="ECO:0000256" key="8">
    <source>
        <dbReference type="ARBA" id="ARBA00023170"/>
    </source>
</evidence>
<dbReference type="GO" id="GO:0005886">
    <property type="term" value="C:plasma membrane"/>
    <property type="evidence" value="ECO:0007669"/>
    <property type="project" value="UniProtKB-SubCell"/>
</dbReference>
<keyword evidence="8 10" id="KW-0675">Receptor</keyword>
<protein>
    <recommendedName>
        <fullName evidence="10">Odorant receptor</fullName>
    </recommendedName>
</protein>
<feature type="transmembrane region" description="Helical" evidence="10">
    <location>
        <begin position="237"/>
        <end position="257"/>
    </location>
</feature>
<comment type="caution">
    <text evidence="10">Lacks conserved residue(s) required for the propagation of feature annotation.</text>
</comment>
<evidence type="ECO:0000256" key="10">
    <source>
        <dbReference type="RuleBase" id="RU351113"/>
    </source>
</evidence>
<evidence type="ECO:0000256" key="5">
    <source>
        <dbReference type="ARBA" id="ARBA00022725"/>
    </source>
</evidence>
<dbReference type="GO" id="GO:0005549">
    <property type="term" value="F:odorant binding"/>
    <property type="evidence" value="ECO:0007669"/>
    <property type="project" value="InterPro"/>
</dbReference>
<dbReference type="AlphaFoldDB" id="A0AAJ7EKC1"/>
<keyword evidence="6 10" id="KW-1133">Transmembrane helix</keyword>
<keyword evidence="3 10" id="KW-0716">Sensory transduction</keyword>
<evidence type="ECO:0000256" key="2">
    <source>
        <dbReference type="ARBA" id="ARBA00022475"/>
    </source>
</evidence>
<accession>A0AAJ7EKC1</accession>
<evidence type="ECO:0000256" key="1">
    <source>
        <dbReference type="ARBA" id="ARBA00004651"/>
    </source>
</evidence>
<evidence type="ECO:0000313" key="11">
    <source>
        <dbReference type="RefSeq" id="XP_013180621.1"/>
    </source>
</evidence>
<dbReference type="InterPro" id="IPR004117">
    <property type="entry name" value="7tm6_olfct_rcpt"/>
</dbReference>
<evidence type="ECO:0000256" key="3">
    <source>
        <dbReference type="ARBA" id="ARBA00022606"/>
    </source>
</evidence>
<comment type="subcellular location">
    <subcellularLocation>
        <location evidence="1 10">Cell membrane</location>
        <topology evidence="1 10">Multi-pass membrane protein</topology>
    </subcellularLocation>
</comment>
<evidence type="ECO:0000256" key="6">
    <source>
        <dbReference type="ARBA" id="ARBA00022989"/>
    </source>
</evidence>
<feature type="transmembrane region" description="Helical" evidence="10">
    <location>
        <begin position="38"/>
        <end position="58"/>
    </location>
</feature>
<keyword evidence="7 10" id="KW-0472">Membrane</keyword>
<feature type="transmembrane region" description="Helical" evidence="10">
    <location>
        <begin position="154"/>
        <end position="171"/>
    </location>
</feature>
<evidence type="ECO:0000256" key="7">
    <source>
        <dbReference type="ARBA" id="ARBA00023136"/>
    </source>
</evidence>
<keyword evidence="2" id="KW-1003">Cell membrane</keyword>
<reference evidence="11" key="1">
    <citation type="submission" date="2025-08" db="UniProtKB">
        <authorList>
            <consortium name="RefSeq"/>
        </authorList>
    </citation>
    <scope>IDENTIFICATION</scope>
</reference>
<dbReference type="PANTHER" id="PTHR21137">
    <property type="entry name" value="ODORANT RECEPTOR"/>
    <property type="match status" value="1"/>
</dbReference>
<gene>
    <name evidence="11" type="primary">LOC106127149</name>
</gene>
<comment type="similarity">
    <text evidence="10">Belongs to the insect chemoreceptor superfamily. Heteromeric odorant receptor channel (TC 1.A.69) family.</text>
</comment>
<dbReference type="PANTHER" id="PTHR21137:SF35">
    <property type="entry name" value="ODORANT RECEPTOR 19A-RELATED"/>
    <property type="match status" value="1"/>
</dbReference>
<evidence type="ECO:0000256" key="9">
    <source>
        <dbReference type="ARBA" id="ARBA00023224"/>
    </source>
</evidence>
<evidence type="ECO:0000256" key="4">
    <source>
        <dbReference type="ARBA" id="ARBA00022692"/>
    </source>
</evidence>
<dbReference type="GeneID" id="106127149"/>
<proteinExistence type="inferred from homology"/>
<feature type="transmembrane region" description="Helical" evidence="10">
    <location>
        <begin position="105"/>
        <end position="125"/>
    </location>
</feature>
<dbReference type="KEGG" id="pxu:106127149"/>
<organism evidence="11">
    <name type="scientific">Papilio xuthus</name>
    <name type="common">Asian swallowtail butterfly</name>
    <dbReference type="NCBI Taxonomy" id="66420"/>
    <lineage>
        <taxon>Eukaryota</taxon>
        <taxon>Metazoa</taxon>
        <taxon>Ecdysozoa</taxon>
        <taxon>Arthropoda</taxon>
        <taxon>Hexapoda</taxon>
        <taxon>Insecta</taxon>
        <taxon>Pterygota</taxon>
        <taxon>Neoptera</taxon>
        <taxon>Endopterygota</taxon>
        <taxon>Lepidoptera</taxon>
        <taxon>Glossata</taxon>
        <taxon>Ditrysia</taxon>
        <taxon>Papilionoidea</taxon>
        <taxon>Papilionidae</taxon>
        <taxon>Papilioninae</taxon>
        <taxon>Papilio</taxon>
    </lineage>
</organism>